<dbReference type="InterPro" id="IPR017871">
    <property type="entry name" value="ABC_transporter-like_CS"/>
</dbReference>
<dbReference type="RefSeq" id="WP_183340700.1">
    <property type="nucleotide sequence ID" value="NZ_JACHNU010000001.1"/>
</dbReference>
<dbReference type="SMART" id="SM00382">
    <property type="entry name" value="AAA"/>
    <property type="match status" value="1"/>
</dbReference>
<dbReference type="AlphaFoldDB" id="A0A840IAV3"/>
<evidence type="ECO:0000256" key="1">
    <source>
        <dbReference type="ARBA" id="ARBA00022448"/>
    </source>
</evidence>
<evidence type="ECO:0000313" key="6">
    <source>
        <dbReference type="Proteomes" id="UP000585272"/>
    </source>
</evidence>
<dbReference type="InterPro" id="IPR003439">
    <property type="entry name" value="ABC_transporter-like_ATP-bd"/>
</dbReference>
<evidence type="ECO:0000259" key="4">
    <source>
        <dbReference type="PROSITE" id="PS50893"/>
    </source>
</evidence>
<reference evidence="5 6" key="1">
    <citation type="submission" date="2020-08" db="EMBL/GenBank/DDBJ databases">
        <title>Genomic Encyclopedia of Archaeal and Bacterial Type Strains, Phase II (KMG-II): from individual species to whole genera.</title>
        <authorList>
            <person name="Goeker M."/>
        </authorList>
    </citation>
    <scope>NUCLEOTIDE SEQUENCE [LARGE SCALE GENOMIC DNA]</scope>
    <source>
        <strain evidence="5 6">DSM 23288</strain>
    </source>
</reference>
<dbReference type="Pfam" id="PF00005">
    <property type="entry name" value="ABC_tran"/>
    <property type="match status" value="1"/>
</dbReference>
<dbReference type="Gene3D" id="3.40.50.300">
    <property type="entry name" value="P-loop containing nucleotide triphosphate hydrolases"/>
    <property type="match status" value="1"/>
</dbReference>
<dbReference type="PANTHER" id="PTHR24220:SF685">
    <property type="entry name" value="ABC TRANSPORTER RELATED"/>
    <property type="match status" value="1"/>
</dbReference>
<dbReference type="InterPro" id="IPR003593">
    <property type="entry name" value="AAA+_ATPase"/>
</dbReference>
<dbReference type="PANTHER" id="PTHR24220">
    <property type="entry name" value="IMPORT ATP-BINDING PROTEIN"/>
    <property type="match status" value="1"/>
</dbReference>
<feature type="domain" description="ABC transporter" evidence="4">
    <location>
        <begin position="2"/>
        <end position="236"/>
    </location>
</feature>
<dbReference type="GO" id="GO:0005886">
    <property type="term" value="C:plasma membrane"/>
    <property type="evidence" value="ECO:0007669"/>
    <property type="project" value="TreeGrafter"/>
</dbReference>
<evidence type="ECO:0000256" key="3">
    <source>
        <dbReference type="ARBA" id="ARBA00022840"/>
    </source>
</evidence>
<dbReference type="Proteomes" id="UP000585272">
    <property type="component" value="Unassembled WGS sequence"/>
</dbReference>
<evidence type="ECO:0000256" key="2">
    <source>
        <dbReference type="ARBA" id="ARBA00022741"/>
    </source>
</evidence>
<protein>
    <submittedName>
        <fullName evidence="5">Putative ABC transport system ATP-binding protein</fullName>
    </submittedName>
</protein>
<dbReference type="GO" id="GO:0022857">
    <property type="term" value="F:transmembrane transporter activity"/>
    <property type="evidence" value="ECO:0007669"/>
    <property type="project" value="TreeGrafter"/>
</dbReference>
<proteinExistence type="predicted"/>
<keyword evidence="3 5" id="KW-0067">ATP-binding</keyword>
<keyword evidence="1" id="KW-0813">Transport</keyword>
<dbReference type="CDD" id="cd03255">
    <property type="entry name" value="ABC_MJ0796_LolCDE_FtsE"/>
    <property type="match status" value="1"/>
</dbReference>
<dbReference type="EMBL" id="JACHNU010000001">
    <property type="protein sequence ID" value="MBB4662029.1"/>
    <property type="molecule type" value="Genomic_DNA"/>
</dbReference>
<accession>A0A840IAV3</accession>
<comment type="caution">
    <text evidence="5">The sequence shown here is derived from an EMBL/GenBank/DDBJ whole genome shotgun (WGS) entry which is preliminary data.</text>
</comment>
<gene>
    <name evidence="5" type="ORF">BDZ31_001602</name>
</gene>
<dbReference type="InterPro" id="IPR015854">
    <property type="entry name" value="ABC_transpr_LolD-like"/>
</dbReference>
<dbReference type="InterPro" id="IPR017911">
    <property type="entry name" value="MacB-like_ATP-bd"/>
</dbReference>
<name>A0A840IAV3_9ACTN</name>
<evidence type="ECO:0000313" key="5">
    <source>
        <dbReference type="EMBL" id="MBB4662029.1"/>
    </source>
</evidence>
<dbReference type="SUPFAM" id="SSF52540">
    <property type="entry name" value="P-loop containing nucleoside triphosphate hydrolases"/>
    <property type="match status" value="1"/>
</dbReference>
<dbReference type="InterPro" id="IPR027417">
    <property type="entry name" value="P-loop_NTPase"/>
</dbReference>
<dbReference type="GO" id="GO:0016887">
    <property type="term" value="F:ATP hydrolysis activity"/>
    <property type="evidence" value="ECO:0007669"/>
    <property type="project" value="InterPro"/>
</dbReference>
<keyword evidence="2" id="KW-0547">Nucleotide-binding</keyword>
<dbReference type="PROSITE" id="PS00211">
    <property type="entry name" value="ABC_TRANSPORTER_1"/>
    <property type="match status" value="1"/>
</dbReference>
<sequence>MLTLVDVVKHYPDGDGGTIRALDGISLSVSRGELAAVHGPSGSGKTSLLQIIAGLLAPDYGEVLVAGRDITALDAADAADYRLREIGYITQTPDLMPGVSALEQAATKLYGRGRRPREARAAVRPLLERLGLDKRLRHRPEQLSGGERQRVAIARALATAPRLVLADEPTGALDAGRSREVLQLLRELCDEQQVAMVLVTHDPLAADYADTAHTLRDGALHAFDTGSARAPSASGS</sequence>
<keyword evidence="6" id="KW-1185">Reference proteome</keyword>
<organism evidence="5 6">
    <name type="scientific">Conexibacter arvalis</name>
    <dbReference type="NCBI Taxonomy" id="912552"/>
    <lineage>
        <taxon>Bacteria</taxon>
        <taxon>Bacillati</taxon>
        <taxon>Actinomycetota</taxon>
        <taxon>Thermoleophilia</taxon>
        <taxon>Solirubrobacterales</taxon>
        <taxon>Conexibacteraceae</taxon>
        <taxon>Conexibacter</taxon>
    </lineage>
</organism>
<dbReference type="PROSITE" id="PS50893">
    <property type="entry name" value="ABC_TRANSPORTER_2"/>
    <property type="match status" value="1"/>
</dbReference>
<dbReference type="GO" id="GO:0005524">
    <property type="term" value="F:ATP binding"/>
    <property type="evidence" value="ECO:0007669"/>
    <property type="project" value="UniProtKB-KW"/>
</dbReference>